<reference evidence="2" key="2">
    <citation type="submission" date="2020-09" db="EMBL/GenBank/DDBJ databases">
        <authorList>
            <person name="Sun Q."/>
            <person name="Kim S."/>
        </authorList>
    </citation>
    <scope>NUCLEOTIDE SEQUENCE</scope>
    <source>
        <strain evidence="2">KCTC 32182</strain>
    </source>
</reference>
<keyword evidence="3" id="KW-1185">Reference proteome</keyword>
<reference evidence="2" key="1">
    <citation type="journal article" date="2014" name="Int. J. Syst. Evol. Microbiol.">
        <title>Complete genome sequence of Corynebacterium casei LMG S-19264T (=DSM 44701T), isolated from a smear-ripened cheese.</title>
        <authorList>
            <consortium name="US DOE Joint Genome Institute (JGI-PGF)"/>
            <person name="Walter F."/>
            <person name="Albersmeier A."/>
            <person name="Kalinowski J."/>
            <person name="Ruckert C."/>
        </authorList>
    </citation>
    <scope>NUCLEOTIDE SEQUENCE</scope>
    <source>
        <strain evidence="2">KCTC 32182</strain>
    </source>
</reference>
<dbReference type="EMBL" id="BMYX01000015">
    <property type="protein sequence ID" value="GGY21125.1"/>
    <property type="molecule type" value="Genomic_DNA"/>
</dbReference>
<dbReference type="AlphaFoldDB" id="A0A918UAD4"/>
<gene>
    <name evidence="2" type="ORF">GCM10011289_26020</name>
</gene>
<comment type="caution">
    <text evidence="2">The sequence shown here is derived from an EMBL/GenBank/DDBJ whole genome shotgun (WGS) entry which is preliminary data.</text>
</comment>
<feature type="compositionally biased region" description="Polar residues" evidence="1">
    <location>
        <begin position="42"/>
        <end position="54"/>
    </location>
</feature>
<dbReference type="Proteomes" id="UP000645257">
    <property type="component" value="Unassembled WGS sequence"/>
</dbReference>
<dbReference type="RefSeq" id="WP_189535006.1">
    <property type="nucleotide sequence ID" value="NZ_BMYX01000015.1"/>
</dbReference>
<evidence type="ECO:0000256" key="1">
    <source>
        <dbReference type="SAM" id="MobiDB-lite"/>
    </source>
</evidence>
<organism evidence="2 3">
    <name type="scientific">Paludibacterium paludis</name>
    <dbReference type="NCBI Taxonomy" id="1225769"/>
    <lineage>
        <taxon>Bacteria</taxon>
        <taxon>Pseudomonadati</taxon>
        <taxon>Pseudomonadota</taxon>
        <taxon>Betaproteobacteria</taxon>
        <taxon>Neisseriales</taxon>
        <taxon>Chromobacteriaceae</taxon>
        <taxon>Paludibacterium</taxon>
    </lineage>
</organism>
<sequence length="172" mass="18668">MTVSMRAFPDGKPAPDLASALQYVFTVAPTPSHGKAAGSGAKTVQASAPVSSSPELPTLAWMASMASNERLAILDRARLIHGMAELVVTDTERRLADPMTSDVERAAWHREQDDILKTAYLLLHTLFETPGIPGTDDDRTRKTRRRQAILELMGELVILSARTMPPPRPAGV</sequence>
<accession>A0A918UAD4</accession>
<protein>
    <submittedName>
        <fullName evidence="2">Uncharacterized protein</fullName>
    </submittedName>
</protein>
<name>A0A918UAD4_9NEIS</name>
<proteinExistence type="predicted"/>
<evidence type="ECO:0000313" key="3">
    <source>
        <dbReference type="Proteomes" id="UP000645257"/>
    </source>
</evidence>
<evidence type="ECO:0000313" key="2">
    <source>
        <dbReference type="EMBL" id="GGY21125.1"/>
    </source>
</evidence>
<feature type="region of interest" description="Disordered" evidence="1">
    <location>
        <begin position="34"/>
        <end position="54"/>
    </location>
</feature>